<evidence type="ECO:0000256" key="4">
    <source>
        <dbReference type="ARBA" id="ARBA00022759"/>
    </source>
</evidence>
<feature type="domain" description="Integrase catalytic" evidence="10">
    <location>
        <begin position="454"/>
        <end position="684"/>
    </location>
</feature>
<dbReference type="PANTHER" id="PTHR37984">
    <property type="entry name" value="PROTEIN CBG26694"/>
    <property type="match status" value="1"/>
</dbReference>
<evidence type="ECO:0000256" key="1">
    <source>
        <dbReference type="ARBA" id="ARBA00022679"/>
    </source>
</evidence>
<reference evidence="11" key="1">
    <citation type="journal article" date="2022" name="Int. J. Mol. Sci.">
        <title>Draft Genome of Tanacetum Coccineum: Genomic Comparison of Closely Related Tanacetum-Family Plants.</title>
        <authorList>
            <person name="Yamashiro T."/>
            <person name="Shiraishi A."/>
            <person name="Nakayama K."/>
            <person name="Satake H."/>
        </authorList>
    </citation>
    <scope>NUCLEOTIDE SEQUENCE</scope>
</reference>
<dbReference type="CDD" id="cd09274">
    <property type="entry name" value="RNase_HI_RT_Ty3"/>
    <property type="match status" value="1"/>
</dbReference>
<proteinExistence type="predicted"/>
<dbReference type="EMBL" id="BQNB010009291">
    <property type="protein sequence ID" value="GJS61459.1"/>
    <property type="molecule type" value="Genomic_DNA"/>
</dbReference>
<dbReference type="Pfam" id="PF17917">
    <property type="entry name" value="RT_RNaseH"/>
    <property type="match status" value="1"/>
</dbReference>
<dbReference type="PROSITE" id="PS50158">
    <property type="entry name" value="ZF_CCHC"/>
    <property type="match status" value="1"/>
</dbReference>
<dbReference type="GO" id="GO:0003964">
    <property type="term" value="F:RNA-directed DNA polymerase activity"/>
    <property type="evidence" value="ECO:0007669"/>
    <property type="project" value="UniProtKB-KW"/>
</dbReference>
<dbReference type="Gene3D" id="3.30.70.270">
    <property type="match status" value="1"/>
</dbReference>
<dbReference type="InterPro" id="IPR041373">
    <property type="entry name" value="RT_RNaseH"/>
</dbReference>
<name>A0ABQ4X884_9ASTR</name>
<keyword evidence="1" id="KW-0808">Transferase</keyword>
<evidence type="ECO:0000256" key="8">
    <source>
        <dbReference type="SAM" id="MobiDB-lite"/>
    </source>
</evidence>
<dbReference type="SUPFAM" id="SSF53098">
    <property type="entry name" value="Ribonuclease H-like"/>
    <property type="match status" value="1"/>
</dbReference>
<accession>A0ABQ4X884</accession>
<feature type="region of interest" description="Disordered" evidence="8">
    <location>
        <begin position="205"/>
        <end position="230"/>
    </location>
</feature>
<keyword evidence="5" id="KW-0378">Hydrolase</keyword>
<dbReference type="InterPro" id="IPR043128">
    <property type="entry name" value="Rev_trsase/Diguanyl_cyclase"/>
</dbReference>
<evidence type="ECO:0000256" key="6">
    <source>
        <dbReference type="ARBA" id="ARBA00022918"/>
    </source>
</evidence>
<evidence type="ECO:0000256" key="7">
    <source>
        <dbReference type="PROSITE-ProRule" id="PRU00047"/>
    </source>
</evidence>
<protein>
    <submittedName>
        <fullName evidence="11">Reverse transcriptase domain-containing protein</fullName>
    </submittedName>
</protein>
<keyword evidence="12" id="KW-1185">Reference proteome</keyword>
<dbReference type="InterPro" id="IPR050951">
    <property type="entry name" value="Retrovirus_Pol_polyprotein"/>
</dbReference>
<organism evidence="11 12">
    <name type="scientific">Tanacetum coccineum</name>
    <dbReference type="NCBI Taxonomy" id="301880"/>
    <lineage>
        <taxon>Eukaryota</taxon>
        <taxon>Viridiplantae</taxon>
        <taxon>Streptophyta</taxon>
        <taxon>Embryophyta</taxon>
        <taxon>Tracheophyta</taxon>
        <taxon>Spermatophyta</taxon>
        <taxon>Magnoliopsida</taxon>
        <taxon>eudicotyledons</taxon>
        <taxon>Gunneridae</taxon>
        <taxon>Pentapetalae</taxon>
        <taxon>asterids</taxon>
        <taxon>campanulids</taxon>
        <taxon>Asterales</taxon>
        <taxon>Asteraceae</taxon>
        <taxon>Asteroideae</taxon>
        <taxon>Anthemideae</taxon>
        <taxon>Anthemidinae</taxon>
        <taxon>Tanacetum</taxon>
    </lineage>
</organism>
<evidence type="ECO:0000256" key="2">
    <source>
        <dbReference type="ARBA" id="ARBA00022695"/>
    </source>
</evidence>
<dbReference type="Gene3D" id="3.30.420.10">
    <property type="entry name" value="Ribonuclease H-like superfamily/Ribonuclease H"/>
    <property type="match status" value="1"/>
</dbReference>
<evidence type="ECO:0000259" key="10">
    <source>
        <dbReference type="PROSITE" id="PS50994"/>
    </source>
</evidence>
<evidence type="ECO:0000313" key="11">
    <source>
        <dbReference type="EMBL" id="GJS61459.1"/>
    </source>
</evidence>
<evidence type="ECO:0000259" key="9">
    <source>
        <dbReference type="PROSITE" id="PS50158"/>
    </source>
</evidence>
<comment type="caution">
    <text evidence="11">The sequence shown here is derived from an EMBL/GenBank/DDBJ whole genome shotgun (WGS) entry which is preliminary data.</text>
</comment>
<dbReference type="PANTHER" id="PTHR37984:SF5">
    <property type="entry name" value="PROTEIN NYNRIN-LIKE"/>
    <property type="match status" value="1"/>
</dbReference>
<gene>
    <name evidence="11" type="ORF">Tco_0656243</name>
</gene>
<dbReference type="PROSITE" id="PS50994">
    <property type="entry name" value="INTEGRASE"/>
    <property type="match status" value="1"/>
</dbReference>
<dbReference type="SUPFAM" id="SSF56672">
    <property type="entry name" value="DNA/RNA polymerases"/>
    <property type="match status" value="1"/>
</dbReference>
<feature type="domain" description="CCHC-type" evidence="9">
    <location>
        <begin position="276"/>
        <end position="291"/>
    </location>
</feature>
<keyword evidence="4" id="KW-0255">Endonuclease</keyword>
<keyword evidence="7" id="KW-0863">Zinc-finger</keyword>
<dbReference type="Pfam" id="PF03732">
    <property type="entry name" value="Retrotrans_gag"/>
    <property type="match status" value="1"/>
</dbReference>
<dbReference type="InterPro" id="IPR036397">
    <property type="entry name" value="RNaseH_sf"/>
</dbReference>
<dbReference type="InterPro" id="IPR043502">
    <property type="entry name" value="DNA/RNA_pol_sf"/>
</dbReference>
<dbReference type="InterPro" id="IPR012337">
    <property type="entry name" value="RNaseH-like_sf"/>
</dbReference>
<evidence type="ECO:0000256" key="5">
    <source>
        <dbReference type="ARBA" id="ARBA00022801"/>
    </source>
</evidence>
<evidence type="ECO:0000256" key="3">
    <source>
        <dbReference type="ARBA" id="ARBA00022722"/>
    </source>
</evidence>
<keyword evidence="3" id="KW-0540">Nuclease</keyword>
<reference evidence="11" key="2">
    <citation type="submission" date="2022-01" db="EMBL/GenBank/DDBJ databases">
        <authorList>
            <person name="Yamashiro T."/>
            <person name="Shiraishi A."/>
            <person name="Satake H."/>
            <person name="Nakayama K."/>
        </authorList>
    </citation>
    <scope>NUCLEOTIDE SEQUENCE</scope>
</reference>
<dbReference type="InterPro" id="IPR005162">
    <property type="entry name" value="Retrotrans_gag_dom"/>
</dbReference>
<dbReference type="Gene3D" id="3.10.10.10">
    <property type="entry name" value="HIV Type 1 Reverse Transcriptase, subunit A, domain 1"/>
    <property type="match status" value="1"/>
</dbReference>
<dbReference type="InterPro" id="IPR001584">
    <property type="entry name" value="Integrase_cat-core"/>
</dbReference>
<evidence type="ECO:0000313" key="12">
    <source>
        <dbReference type="Proteomes" id="UP001151760"/>
    </source>
</evidence>
<keyword evidence="7" id="KW-0479">Metal-binding</keyword>
<keyword evidence="2" id="KW-0548">Nucleotidyltransferase</keyword>
<keyword evidence="7" id="KW-0862">Zinc</keyword>
<keyword evidence="6 11" id="KW-0695">RNA-directed DNA polymerase</keyword>
<dbReference type="InterPro" id="IPR001878">
    <property type="entry name" value="Znf_CCHC"/>
</dbReference>
<sequence length="692" mass="78641">MPPRRATGENENPPDIATLVAQQLQNILPEIVNQVTAHVTANANNGNGNGANGGNGGNEKMETVIDNSGCAENQKVKYVASSLVNKALTWWNTQVQARGREAVNAMSWNDFKALLVEEFCPSNEMERLENEFWNHKMIGANHARYTDRFHELAKLVPYLVTLESARIKRYMAGLAPEIRGMLTIQSSILKAEILTDEAVSNGMLTKSSEKRKSVDEPTMASGSGRDVKKEKGGTNFVAAAPSREGGPVILREIVRSRAIPVAPVNVVDVRHNQKACYECGDPNHLRYVCPKLNRESGKSGDQLALGWRRNDRVLSLLNLRLPILNVKPSIANFGYVIEIADDKKVKVDRIIHGIPPQDQVEFHIELIRGATPVAKSPYRLAPSEMQELSKQLKELQDKGFIRPNHSSWGAPVLFVKNKDGSMRMCIDYRELNKLTMKNRYPLLRIDDLFDQLQEDEVPNKFVIVFFDEILIYLKDEGRIHEVYLRLMLELLTKEKLIGMCVDAKRVIAYASRQLKIHEKNYTTHDLELGAVVFALKTWIHYLYGTKSVIYTDHKSLQHIFDQKDLNMRQRRWILSWNVMKEILLHIVSNVLTCSKIGWDGFTSRCWQTVQNALGTRLDMSTAYHPQMDSQSERPIQTLEDMLRACVIDFGGSWDVHLPLAEFSYNNSYHSSIRCAPFKALYGRKCRSPVLWL</sequence>
<dbReference type="Proteomes" id="UP001151760">
    <property type="component" value="Unassembled WGS sequence"/>
</dbReference>